<accession>A0ABQ9W2V6</accession>
<proteinExistence type="predicted"/>
<gene>
    <name evidence="2" type="ORF">P7K49_006030</name>
</gene>
<dbReference type="PANTHER" id="PTHR24213">
    <property type="entry name" value="ACTIN-BINDING LIM PROTEIN"/>
    <property type="match status" value="1"/>
</dbReference>
<feature type="compositionally biased region" description="Polar residues" evidence="1">
    <location>
        <begin position="24"/>
        <end position="35"/>
    </location>
</feature>
<protein>
    <submittedName>
        <fullName evidence="2">Uncharacterized protein</fullName>
    </submittedName>
</protein>
<reference evidence="2 3" key="1">
    <citation type="submission" date="2023-05" db="EMBL/GenBank/DDBJ databases">
        <title>B98-5 Cell Line De Novo Hybrid Assembly: An Optical Mapping Approach.</title>
        <authorList>
            <person name="Kananen K."/>
            <person name="Auerbach J.A."/>
            <person name="Kautto E."/>
            <person name="Blachly J.S."/>
        </authorList>
    </citation>
    <scope>NUCLEOTIDE SEQUENCE [LARGE SCALE GENOMIC DNA]</scope>
    <source>
        <strain evidence="2">B95-8</strain>
        <tissue evidence="2">Cell line</tissue>
    </source>
</reference>
<evidence type="ECO:0000256" key="1">
    <source>
        <dbReference type="SAM" id="MobiDB-lite"/>
    </source>
</evidence>
<dbReference type="SUPFAM" id="SSF57716">
    <property type="entry name" value="Glucocorticoid receptor-like (DNA-binding domain)"/>
    <property type="match status" value="1"/>
</dbReference>
<evidence type="ECO:0000313" key="3">
    <source>
        <dbReference type="Proteomes" id="UP001266305"/>
    </source>
</evidence>
<dbReference type="InterPro" id="IPR051618">
    <property type="entry name" value="Actin-binding_LIM"/>
</dbReference>
<sequence>MAHLSCGPLPGCSQRGPPRPGTHDLTSWGPSNSQSLGEKEVSWGLIHDSLRKSPFCHSCVKTHTKFGTLQQLQRCWRGCIGVAGTSTAAGVAGAERTALVSSASGFGHISKRLPWRFSKVPQMLNFGWKEPERRARDGLPYCEADYHAKFGIRCDSCEKYITGRVLELSHWTPSAAVQGLPSTTFSRKPALFTEPPNPAAHPLQVHRAPHLAAHPLDSQTPPTTLQPLLGSVLSAGHADSRGPDGSREGARPCPELCSLWRALPPIRIGGRKFATSGESSPDSPGLCSLLDNSLVFCLTKRRQPDLSKDGLEAHSTRPHFHPYWLPCPAASCPPPPPPHPCLGPAPLAIHPSTVLDPVFSHLPHFTFQGFLPSGVSDSVRLLH</sequence>
<name>A0ABQ9W2V6_SAGOE</name>
<dbReference type="Proteomes" id="UP001266305">
    <property type="component" value="Unassembled WGS sequence"/>
</dbReference>
<dbReference type="EMBL" id="JASSZA010000003">
    <property type="protein sequence ID" value="KAK2115404.1"/>
    <property type="molecule type" value="Genomic_DNA"/>
</dbReference>
<evidence type="ECO:0000313" key="2">
    <source>
        <dbReference type="EMBL" id="KAK2115404.1"/>
    </source>
</evidence>
<comment type="caution">
    <text evidence="2">The sequence shown here is derived from an EMBL/GenBank/DDBJ whole genome shotgun (WGS) entry which is preliminary data.</text>
</comment>
<feature type="region of interest" description="Disordered" evidence="1">
    <location>
        <begin position="1"/>
        <end position="35"/>
    </location>
</feature>
<keyword evidence="3" id="KW-1185">Reference proteome</keyword>
<organism evidence="2 3">
    <name type="scientific">Saguinus oedipus</name>
    <name type="common">Cotton-top tamarin</name>
    <name type="synonym">Oedipomidas oedipus</name>
    <dbReference type="NCBI Taxonomy" id="9490"/>
    <lineage>
        <taxon>Eukaryota</taxon>
        <taxon>Metazoa</taxon>
        <taxon>Chordata</taxon>
        <taxon>Craniata</taxon>
        <taxon>Vertebrata</taxon>
        <taxon>Euteleostomi</taxon>
        <taxon>Mammalia</taxon>
        <taxon>Eutheria</taxon>
        <taxon>Euarchontoglires</taxon>
        <taxon>Primates</taxon>
        <taxon>Haplorrhini</taxon>
        <taxon>Platyrrhini</taxon>
        <taxon>Cebidae</taxon>
        <taxon>Callitrichinae</taxon>
        <taxon>Saguinus</taxon>
    </lineage>
</organism>
<dbReference type="PANTHER" id="PTHR24213:SF6">
    <property type="entry name" value="ACTIN-BINDING LIM PROTEIN 2"/>
    <property type="match status" value="1"/>
</dbReference>